<feature type="compositionally biased region" description="Polar residues" evidence="1">
    <location>
        <begin position="1219"/>
        <end position="1235"/>
    </location>
</feature>
<dbReference type="SUPFAM" id="SSF53167">
    <property type="entry name" value="Purine and uridine phosphorylases"/>
    <property type="match status" value="1"/>
</dbReference>
<feature type="compositionally biased region" description="Polar residues" evidence="1">
    <location>
        <begin position="1265"/>
        <end position="1274"/>
    </location>
</feature>
<dbReference type="SUPFAM" id="SSF48452">
    <property type="entry name" value="TPR-like"/>
    <property type="match status" value="2"/>
</dbReference>
<accession>A0A437AGA0</accession>
<dbReference type="GO" id="GO:0009116">
    <property type="term" value="P:nucleoside metabolic process"/>
    <property type="evidence" value="ECO:0007669"/>
    <property type="project" value="InterPro"/>
</dbReference>
<comment type="caution">
    <text evidence="2">The sequence shown here is derived from an EMBL/GenBank/DDBJ whole genome shotgun (WGS) entry which is preliminary data.</text>
</comment>
<dbReference type="RefSeq" id="XP_067495706.1">
    <property type="nucleotide sequence ID" value="XM_067629713.1"/>
</dbReference>
<dbReference type="SUPFAM" id="SSF52540">
    <property type="entry name" value="P-loop containing nucleoside triphosphate hydrolases"/>
    <property type="match status" value="1"/>
</dbReference>
<evidence type="ECO:0008006" key="4">
    <source>
        <dbReference type="Google" id="ProtNLM"/>
    </source>
</evidence>
<feature type="region of interest" description="Disordered" evidence="1">
    <location>
        <begin position="1212"/>
        <end position="1303"/>
    </location>
</feature>
<protein>
    <recommendedName>
        <fullName evidence="4">Nucleoside phosphorylase domain-containing protein</fullName>
    </recommendedName>
</protein>
<dbReference type="EMBL" id="SAEB01000001">
    <property type="protein sequence ID" value="RVD90162.1"/>
    <property type="molecule type" value="Genomic_DNA"/>
</dbReference>
<dbReference type="InterPro" id="IPR027417">
    <property type="entry name" value="P-loop_NTPase"/>
</dbReference>
<dbReference type="PANTHER" id="PTHR46082:SF11">
    <property type="entry name" value="AAA+ ATPASE DOMAIN-CONTAINING PROTEIN-RELATED"/>
    <property type="match status" value="1"/>
</dbReference>
<proteinExistence type="predicted"/>
<organism evidence="2 3">
    <name type="scientific">Arthrobotrys flagrans</name>
    <name type="common">Nematode-trapping fungus</name>
    <name type="synonym">Trichothecium flagrans</name>
    <dbReference type="NCBI Taxonomy" id="97331"/>
    <lineage>
        <taxon>Eukaryota</taxon>
        <taxon>Fungi</taxon>
        <taxon>Dikarya</taxon>
        <taxon>Ascomycota</taxon>
        <taxon>Pezizomycotina</taxon>
        <taxon>Orbiliomycetes</taxon>
        <taxon>Orbiliales</taxon>
        <taxon>Orbiliaceae</taxon>
        <taxon>Arthrobotrys</taxon>
    </lineage>
</organism>
<dbReference type="Gene3D" id="3.40.50.1580">
    <property type="entry name" value="Nucleoside phosphorylase domain"/>
    <property type="match status" value="1"/>
</dbReference>
<evidence type="ECO:0000313" key="2">
    <source>
        <dbReference type="EMBL" id="RVD90162.1"/>
    </source>
</evidence>
<dbReference type="VEuPathDB" id="FungiDB:DFL_001138"/>
<keyword evidence="3" id="KW-1185">Reference proteome</keyword>
<dbReference type="GO" id="GO:0043531">
    <property type="term" value="F:ADP binding"/>
    <property type="evidence" value="ECO:0007669"/>
    <property type="project" value="InterPro"/>
</dbReference>
<dbReference type="Proteomes" id="UP000283090">
    <property type="component" value="Unassembled WGS sequence"/>
</dbReference>
<dbReference type="Pfam" id="PF13424">
    <property type="entry name" value="TPR_12"/>
    <property type="match status" value="2"/>
</dbReference>
<dbReference type="Gene3D" id="3.40.50.300">
    <property type="entry name" value="P-loop containing nucleotide triphosphate hydrolases"/>
    <property type="match status" value="1"/>
</dbReference>
<feature type="compositionally biased region" description="Low complexity" evidence="1">
    <location>
        <begin position="1275"/>
        <end position="1293"/>
    </location>
</feature>
<evidence type="ECO:0000256" key="1">
    <source>
        <dbReference type="SAM" id="MobiDB-lite"/>
    </source>
</evidence>
<reference evidence="2 3" key="1">
    <citation type="submission" date="2019-01" db="EMBL/GenBank/DDBJ databases">
        <title>Intercellular communication is required for trap formation in the nematode-trapping fungus Duddingtonia flagrans.</title>
        <authorList>
            <person name="Youssar L."/>
            <person name="Wernet V."/>
            <person name="Hensel N."/>
            <person name="Hildebrandt H.-G."/>
            <person name="Fischer R."/>
        </authorList>
    </citation>
    <scope>NUCLEOTIDE SEQUENCE [LARGE SCALE GENOMIC DNA]</scope>
    <source>
        <strain evidence="2 3">CBS H-5679</strain>
    </source>
</reference>
<sequence length="1303" mass="147904">MRREDFTVGWICAVDIELSAVRGVLDESYKTKLPVPESDKNFYEYGQIGGHKVVFTCLPQMGITQAGIVATRMSSTFPNLRFILMVGVGGGAPSETNDIRLGDIVISKGAGRCSGVVQYDFGKAMENGEFLPTGWLNAPPQILISAASSLKARGKGKLGEDIWNTFATLKHQKDNLPRDFFYPGQEADNLYEFDCLHARDGSNKPKDSCADCDRTKIHRRTPERRPNDHPHIHYGIIASANEVMKDGKKRNEIIQKTAEWAGAEPLCFEMEAAGLMNDFPCLVIRGICDYSDAHKNKIWQPYAAINAAIYARELLKQVSPSTRAGLVGDARETLDSVPTKEIDFIFQYNMPFHIPYPRNTVFTGREKPLEEIHDYFAEQHYDDTPLIYAITGTGGMGKSQIAIEYAYQHLSDYTSVFWVSATNEKTIHTSFVKIMECIVQEHARALWEDSVADYKIIAQKLRLDGLIDGEGRVTADPQFFGHIRSAFFNWLGRERSDNKKWLLIIDNADDLEAYAFQKRECLPTRGSGAILITSRRPEILPEHRTKKMELEGLEIESAVKLLLDSARFEKTTEAVKEQATAIVTELGFMPLAVSQAGYYIRKTKIQLEAYLPLYQQNFTEAQGVKPEFGSSCQETAVTTWEMSFQAIEKQDEEAASILLISAYFNPKEICENIWVDDKDGKPDERVRIRFGKAIALLASYSFVKIIRTGVFSVHPVVQSWARGRLKRDGNSQVLRNAIILLGKVSKWKKLSQKSRKWVLEEERRWTAHVRSLSSHSAPDSFGISTDEAQKPAGDNLYFAFGYIGHLLEKQERYAEAIPWLREVFVGLGVRSDQLERLAVINSIGNSLTHEGKIDEAMTYFQQGLDMLLVKLWMGPHPPPMLTPQATPQEQIFQLMNNLGTAFYRQGPAQYGWALHWYNKAYTWSLLLGEKNMLKYEIRQNSAKVLRKQMNFPGANQECNVVISGLQLWKEKFAKRDNLSSFDAIVRIASLFEDQERYDIAINWYKDALTSFGQGLAESHPHRVKAFGHIGWCLIVLRKPDEALKWYEKALAGLKELNGEDYKDFKYFYLLGKIARCYAELEKYDKAVELALVVLSGREKLLGRKEEPTLEAVDDISEYHFRLGNYDESLRFAQQSLELRKEVHGLNSLATIETMDTLGEIYGKKAEYDKAIYWYGQALDGFQRILGPTNPRTIEVTTEIELLKARSMATIPPRTGYGQAGQQSAYPATHPPQNGYQTGQQSPYPGSPPPPTGQPYYNPMADPRYNQMNPQGQFVQNQYAQNQYPQNQPMQFNPIPQFQNMSFR</sequence>
<dbReference type="InterPro" id="IPR053137">
    <property type="entry name" value="NLR-like"/>
</dbReference>
<dbReference type="OrthoDB" id="5086500at2759"/>
<dbReference type="GeneID" id="93583449"/>
<dbReference type="InterPro" id="IPR011990">
    <property type="entry name" value="TPR-like_helical_dom_sf"/>
</dbReference>
<dbReference type="STRING" id="97331.A0A437AGA0"/>
<dbReference type="InterPro" id="IPR035994">
    <property type="entry name" value="Nucleoside_phosphorylase_sf"/>
</dbReference>
<gene>
    <name evidence="2" type="ORF">DFL_001138</name>
</gene>
<dbReference type="SMART" id="SM00028">
    <property type="entry name" value="TPR"/>
    <property type="match status" value="6"/>
</dbReference>
<dbReference type="InterPro" id="IPR019734">
    <property type="entry name" value="TPR_rpt"/>
</dbReference>
<dbReference type="GO" id="GO:0003824">
    <property type="term" value="F:catalytic activity"/>
    <property type="evidence" value="ECO:0007669"/>
    <property type="project" value="InterPro"/>
</dbReference>
<name>A0A437AGA0_ARTFL</name>
<dbReference type="Gene3D" id="1.25.40.10">
    <property type="entry name" value="Tetratricopeptide repeat domain"/>
    <property type="match status" value="3"/>
</dbReference>
<evidence type="ECO:0000313" key="3">
    <source>
        <dbReference type="Proteomes" id="UP000283090"/>
    </source>
</evidence>
<dbReference type="PANTHER" id="PTHR46082">
    <property type="entry name" value="ATP/GTP-BINDING PROTEIN-RELATED"/>
    <property type="match status" value="1"/>
</dbReference>